<keyword evidence="8" id="KW-0902">Two-component regulatory system</keyword>
<dbReference type="PANTHER" id="PTHR43065">
    <property type="entry name" value="SENSOR HISTIDINE KINASE"/>
    <property type="match status" value="1"/>
</dbReference>
<dbReference type="EC" id="2.7.13.3" evidence="2"/>
<dbReference type="InterPro" id="IPR003594">
    <property type="entry name" value="HATPase_dom"/>
</dbReference>
<keyword evidence="11" id="KW-1185">Reference proteome</keyword>
<dbReference type="InterPro" id="IPR036890">
    <property type="entry name" value="HATPase_C_sf"/>
</dbReference>
<feature type="non-terminal residue" evidence="10">
    <location>
        <position position="1"/>
    </location>
</feature>
<evidence type="ECO:0000256" key="2">
    <source>
        <dbReference type="ARBA" id="ARBA00012438"/>
    </source>
</evidence>
<proteinExistence type="predicted"/>
<dbReference type="Gene3D" id="3.30.565.10">
    <property type="entry name" value="Histidine kinase-like ATPase, C-terminal domain"/>
    <property type="match status" value="1"/>
</dbReference>
<sequence length="164" mass="18491">RVLKLGRAGGEKLQLVALNQAINETMALLKFESEKHQIEIEEKLELEEDRILARENDIRMVILNLAKNAFNAMPQGGKLSIHTWQDNHKIYMRFTDTGCGIHSKHLPLIFNPFFSHRTNQKSGTGLGLSICKTLIENYGGRIEVTSQLQHGCQFTVIFSDKTGG</sequence>
<dbReference type="PANTHER" id="PTHR43065:SF10">
    <property type="entry name" value="PEROXIDE STRESS-ACTIVATED HISTIDINE KINASE MAK3"/>
    <property type="match status" value="1"/>
</dbReference>
<dbReference type="Pfam" id="PF02518">
    <property type="entry name" value="HATPase_c"/>
    <property type="match status" value="1"/>
</dbReference>
<evidence type="ECO:0000256" key="6">
    <source>
        <dbReference type="ARBA" id="ARBA00022777"/>
    </source>
</evidence>
<keyword evidence="3" id="KW-0597">Phosphoprotein</keyword>
<comment type="catalytic activity">
    <reaction evidence="1">
        <text>ATP + protein L-histidine = ADP + protein N-phospho-L-histidine.</text>
        <dbReference type="EC" id="2.7.13.3"/>
    </reaction>
</comment>
<dbReference type="EMBL" id="JAUCGM010000857">
    <property type="protein sequence ID" value="MDM8563766.1"/>
    <property type="molecule type" value="Genomic_DNA"/>
</dbReference>
<keyword evidence="5" id="KW-0547">Nucleotide-binding</keyword>
<dbReference type="Proteomes" id="UP001171945">
    <property type="component" value="Unassembled WGS sequence"/>
</dbReference>
<evidence type="ECO:0000313" key="11">
    <source>
        <dbReference type="Proteomes" id="UP001171945"/>
    </source>
</evidence>
<evidence type="ECO:0000256" key="8">
    <source>
        <dbReference type="ARBA" id="ARBA00023012"/>
    </source>
</evidence>
<evidence type="ECO:0000313" key="10">
    <source>
        <dbReference type="EMBL" id="MDM8563766.1"/>
    </source>
</evidence>
<reference evidence="10" key="1">
    <citation type="submission" date="2023-06" db="EMBL/GenBank/DDBJ databases">
        <title>Uncultivated large filamentous bacteria from sulfidic sediments reveal new species and different genomic features in energy metabolism and defense.</title>
        <authorList>
            <person name="Fonseca A."/>
        </authorList>
    </citation>
    <scope>NUCLEOTIDE SEQUENCE</scope>
    <source>
        <strain evidence="10">HSG4</strain>
    </source>
</reference>
<gene>
    <name evidence="10" type="ORF">QUF54_10475</name>
</gene>
<dbReference type="SUPFAM" id="SSF55874">
    <property type="entry name" value="ATPase domain of HSP90 chaperone/DNA topoisomerase II/histidine kinase"/>
    <property type="match status" value="1"/>
</dbReference>
<evidence type="ECO:0000259" key="9">
    <source>
        <dbReference type="PROSITE" id="PS50109"/>
    </source>
</evidence>
<evidence type="ECO:0000256" key="5">
    <source>
        <dbReference type="ARBA" id="ARBA00022741"/>
    </source>
</evidence>
<dbReference type="InterPro" id="IPR005467">
    <property type="entry name" value="His_kinase_dom"/>
</dbReference>
<name>A0ABT7VW24_9GAMM</name>
<accession>A0ABT7VW24</accession>
<organism evidence="10 11">
    <name type="scientific">Candidatus Marithioploca araucensis</name>
    <dbReference type="NCBI Taxonomy" id="70273"/>
    <lineage>
        <taxon>Bacteria</taxon>
        <taxon>Pseudomonadati</taxon>
        <taxon>Pseudomonadota</taxon>
        <taxon>Gammaproteobacteria</taxon>
        <taxon>Thiotrichales</taxon>
        <taxon>Thiotrichaceae</taxon>
        <taxon>Candidatus Marithioploca</taxon>
    </lineage>
</organism>
<feature type="domain" description="Histidine kinase" evidence="9">
    <location>
        <begin position="1"/>
        <end position="162"/>
    </location>
</feature>
<dbReference type="SMART" id="SM00387">
    <property type="entry name" value="HATPase_c"/>
    <property type="match status" value="1"/>
</dbReference>
<dbReference type="PRINTS" id="PR00344">
    <property type="entry name" value="BCTRLSENSOR"/>
</dbReference>
<protein>
    <recommendedName>
        <fullName evidence="2">histidine kinase</fullName>
        <ecNumber evidence="2">2.7.13.3</ecNumber>
    </recommendedName>
</protein>
<evidence type="ECO:0000256" key="3">
    <source>
        <dbReference type="ARBA" id="ARBA00022553"/>
    </source>
</evidence>
<dbReference type="PROSITE" id="PS50109">
    <property type="entry name" value="HIS_KIN"/>
    <property type="match status" value="1"/>
</dbReference>
<evidence type="ECO:0000256" key="4">
    <source>
        <dbReference type="ARBA" id="ARBA00022679"/>
    </source>
</evidence>
<comment type="caution">
    <text evidence="10">The sequence shown here is derived from an EMBL/GenBank/DDBJ whole genome shotgun (WGS) entry which is preliminary data.</text>
</comment>
<keyword evidence="6" id="KW-0418">Kinase</keyword>
<dbReference type="InterPro" id="IPR004358">
    <property type="entry name" value="Sig_transdc_His_kin-like_C"/>
</dbReference>
<evidence type="ECO:0000256" key="1">
    <source>
        <dbReference type="ARBA" id="ARBA00000085"/>
    </source>
</evidence>
<evidence type="ECO:0000256" key="7">
    <source>
        <dbReference type="ARBA" id="ARBA00022840"/>
    </source>
</evidence>
<keyword evidence="7 10" id="KW-0067">ATP-binding</keyword>
<dbReference type="GO" id="GO:0005524">
    <property type="term" value="F:ATP binding"/>
    <property type="evidence" value="ECO:0007669"/>
    <property type="project" value="UniProtKB-KW"/>
</dbReference>
<keyword evidence="4" id="KW-0808">Transferase</keyword>